<dbReference type="CDD" id="cd01092">
    <property type="entry name" value="APP-like"/>
    <property type="match status" value="1"/>
</dbReference>
<dbReference type="AlphaFoldDB" id="A0A1G5FCG2"/>
<evidence type="ECO:0000259" key="5">
    <source>
        <dbReference type="Pfam" id="PF01321"/>
    </source>
</evidence>
<dbReference type="InterPro" id="IPR001131">
    <property type="entry name" value="Peptidase_M24B_aminopep-P_CS"/>
</dbReference>
<evidence type="ECO:0000259" key="4">
    <source>
        <dbReference type="Pfam" id="PF00557"/>
    </source>
</evidence>
<dbReference type="Pfam" id="PF01321">
    <property type="entry name" value="Creatinase_N"/>
    <property type="match status" value="1"/>
</dbReference>
<dbReference type="EMBL" id="FMUS01000007">
    <property type="protein sequence ID" value="SCY36893.1"/>
    <property type="molecule type" value="Genomic_DNA"/>
</dbReference>
<dbReference type="STRING" id="1120976.SAMN03080606_01373"/>
<dbReference type="SUPFAM" id="SSF55920">
    <property type="entry name" value="Creatinase/aminopeptidase"/>
    <property type="match status" value="1"/>
</dbReference>
<protein>
    <submittedName>
        <fullName evidence="6">Xaa-Pro dipeptidase</fullName>
    </submittedName>
</protein>
<dbReference type="Proteomes" id="UP000198636">
    <property type="component" value="Unassembled WGS sequence"/>
</dbReference>
<dbReference type="InterPro" id="IPR036005">
    <property type="entry name" value="Creatinase/aminopeptidase-like"/>
</dbReference>
<dbReference type="GO" id="GO:0016787">
    <property type="term" value="F:hydrolase activity"/>
    <property type="evidence" value="ECO:0007669"/>
    <property type="project" value="UniProtKB-KW"/>
</dbReference>
<feature type="domain" description="Creatinase N-terminal" evidence="5">
    <location>
        <begin position="5"/>
        <end position="133"/>
    </location>
</feature>
<proteinExistence type="inferred from homology"/>
<keyword evidence="2" id="KW-0378">Hydrolase</keyword>
<dbReference type="GO" id="GO:0046872">
    <property type="term" value="F:metal ion binding"/>
    <property type="evidence" value="ECO:0007669"/>
    <property type="project" value="UniProtKB-KW"/>
</dbReference>
<feature type="domain" description="Peptidase M24" evidence="4">
    <location>
        <begin position="140"/>
        <end position="343"/>
    </location>
</feature>
<dbReference type="InterPro" id="IPR050659">
    <property type="entry name" value="Peptidase_M24B"/>
</dbReference>
<comment type="similarity">
    <text evidence="3">Belongs to the peptidase M24B family.</text>
</comment>
<dbReference type="PROSITE" id="PS00491">
    <property type="entry name" value="PROLINE_PEPTIDASE"/>
    <property type="match status" value="1"/>
</dbReference>
<dbReference type="RefSeq" id="WP_091541520.1">
    <property type="nucleotide sequence ID" value="NZ_FMUS01000007.1"/>
</dbReference>
<sequence length="360" mass="40286">MENLRLQKVLQEMKVNSIPHMIITDPASIYYLTNKWISPGERLLALYLTESGNHKLLINELFPLTEEIGIEKIWYKDTDYPVKILAKFIDTALIKTIGIDKNWPSRFLLQLMELKSDYNFVNGSFIIDTIRMIKDTKEIELMKEASSLNDCAIEKVIGLIAGDSSEKEICNKLIDIYDSLGTDGPSFDPIIAFGANCSDPHHEPDGSSPKPGDSVIIDIGCKKSFYCSDMTRTVFYKSVSEEGRRVYNIVKEANARAIATVKPGVRFCDIDIAARSYIEEMGYGKYFTHRTGHSIGLEVHDEGDVSSTNTNVVLPGMIFSIEPGIYLPGGFGVRIEDLVVVTDDGCLVLNNYTKELTIID</sequence>
<evidence type="ECO:0000313" key="6">
    <source>
        <dbReference type="EMBL" id="SCY36893.1"/>
    </source>
</evidence>
<keyword evidence="1 3" id="KW-0479">Metal-binding</keyword>
<accession>A0A1G5FCG2</accession>
<evidence type="ECO:0000313" key="7">
    <source>
        <dbReference type="Proteomes" id="UP000198636"/>
    </source>
</evidence>
<gene>
    <name evidence="6" type="ORF">SAMN03080606_01373</name>
</gene>
<evidence type="ECO:0000256" key="3">
    <source>
        <dbReference type="RuleBase" id="RU000590"/>
    </source>
</evidence>
<keyword evidence="7" id="KW-1185">Reference proteome</keyword>
<dbReference type="PANTHER" id="PTHR46112:SF3">
    <property type="entry name" value="AMINOPEPTIDASE YPDF"/>
    <property type="match status" value="1"/>
</dbReference>
<dbReference type="Gene3D" id="3.40.350.10">
    <property type="entry name" value="Creatinase/prolidase N-terminal domain"/>
    <property type="match status" value="1"/>
</dbReference>
<evidence type="ECO:0000256" key="1">
    <source>
        <dbReference type="ARBA" id="ARBA00022723"/>
    </source>
</evidence>
<dbReference type="Pfam" id="PF00557">
    <property type="entry name" value="Peptidase_M24"/>
    <property type="match status" value="1"/>
</dbReference>
<reference evidence="6 7" key="1">
    <citation type="submission" date="2016-10" db="EMBL/GenBank/DDBJ databases">
        <authorList>
            <person name="de Groot N.N."/>
        </authorList>
    </citation>
    <scope>NUCLEOTIDE SEQUENCE [LARGE SCALE GENOMIC DNA]</scope>
    <source>
        <strain evidence="6 7">DSM 18978</strain>
    </source>
</reference>
<dbReference type="InterPro" id="IPR029149">
    <property type="entry name" value="Creatin/AminoP/Spt16_N"/>
</dbReference>
<name>A0A1G5FCG2_9FIRM</name>
<evidence type="ECO:0000256" key="2">
    <source>
        <dbReference type="ARBA" id="ARBA00022801"/>
    </source>
</evidence>
<dbReference type="InterPro" id="IPR000587">
    <property type="entry name" value="Creatinase_N"/>
</dbReference>
<dbReference type="SUPFAM" id="SSF53092">
    <property type="entry name" value="Creatinase/prolidase N-terminal domain"/>
    <property type="match status" value="1"/>
</dbReference>
<dbReference type="OrthoDB" id="9806388at2"/>
<organism evidence="6 7">
    <name type="scientific">Alkaliphilus peptidifermentans DSM 18978</name>
    <dbReference type="NCBI Taxonomy" id="1120976"/>
    <lineage>
        <taxon>Bacteria</taxon>
        <taxon>Bacillati</taxon>
        <taxon>Bacillota</taxon>
        <taxon>Clostridia</taxon>
        <taxon>Peptostreptococcales</taxon>
        <taxon>Natronincolaceae</taxon>
        <taxon>Alkaliphilus</taxon>
    </lineage>
</organism>
<dbReference type="PANTHER" id="PTHR46112">
    <property type="entry name" value="AMINOPEPTIDASE"/>
    <property type="match status" value="1"/>
</dbReference>
<dbReference type="InterPro" id="IPR000994">
    <property type="entry name" value="Pept_M24"/>
</dbReference>
<dbReference type="Gene3D" id="3.90.230.10">
    <property type="entry name" value="Creatinase/methionine aminopeptidase superfamily"/>
    <property type="match status" value="1"/>
</dbReference>